<name>A0ABV8L5I0_9NOCA</name>
<keyword evidence="3" id="KW-1185">Reference proteome</keyword>
<evidence type="ECO:0000313" key="3">
    <source>
        <dbReference type="Proteomes" id="UP001595767"/>
    </source>
</evidence>
<accession>A0ABV8L5I0</accession>
<keyword evidence="1" id="KW-0472">Membrane</keyword>
<dbReference type="Proteomes" id="UP001595767">
    <property type="component" value="Unassembled WGS sequence"/>
</dbReference>
<proteinExistence type="predicted"/>
<keyword evidence="1" id="KW-1133">Transmembrane helix</keyword>
<dbReference type="EMBL" id="JBHSBA010000005">
    <property type="protein sequence ID" value="MFC4125664.1"/>
    <property type="molecule type" value="Genomic_DNA"/>
</dbReference>
<evidence type="ECO:0000256" key="1">
    <source>
        <dbReference type="SAM" id="Phobius"/>
    </source>
</evidence>
<evidence type="ECO:0000313" key="2">
    <source>
        <dbReference type="EMBL" id="MFC4125664.1"/>
    </source>
</evidence>
<dbReference type="RefSeq" id="WP_378550094.1">
    <property type="nucleotide sequence ID" value="NZ_JBHSBA010000005.1"/>
</dbReference>
<feature type="transmembrane region" description="Helical" evidence="1">
    <location>
        <begin position="45"/>
        <end position="66"/>
    </location>
</feature>
<reference evidence="3" key="1">
    <citation type="journal article" date="2019" name="Int. J. Syst. Evol. Microbiol.">
        <title>The Global Catalogue of Microorganisms (GCM) 10K type strain sequencing project: providing services to taxonomists for standard genome sequencing and annotation.</title>
        <authorList>
            <consortium name="The Broad Institute Genomics Platform"/>
            <consortium name="The Broad Institute Genome Sequencing Center for Infectious Disease"/>
            <person name="Wu L."/>
            <person name="Ma J."/>
        </authorList>
    </citation>
    <scope>NUCLEOTIDE SEQUENCE [LARGE SCALE GENOMIC DNA]</scope>
    <source>
        <strain evidence="3">CGMCC 4.7204</strain>
    </source>
</reference>
<gene>
    <name evidence="2" type="ORF">ACFOW8_12050</name>
</gene>
<organism evidence="2 3">
    <name type="scientific">Nocardia rhizosphaerae</name>
    <dbReference type="NCBI Taxonomy" id="1691571"/>
    <lineage>
        <taxon>Bacteria</taxon>
        <taxon>Bacillati</taxon>
        <taxon>Actinomycetota</taxon>
        <taxon>Actinomycetes</taxon>
        <taxon>Mycobacteriales</taxon>
        <taxon>Nocardiaceae</taxon>
        <taxon>Nocardia</taxon>
    </lineage>
</organism>
<comment type="caution">
    <text evidence="2">The sequence shown here is derived from an EMBL/GenBank/DDBJ whole genome shotgun (WGS) entry which is preliminary data.</text>
</comment>
<protein>
    <submittedName>
        <fullName evidence="2">Uncharacterized protein</fullName>
    </submittedName>
</protein>
<feature type="transmembrane region" description="Helical" evidence="1">
    <location>
        <begin position="72"/>
        <end position="93"/>
    </location>
</feature>
<keyword evidence="1" id="KW-0812">Transmembrane</keyword>
<sequence>MHLSDPAVQLLGMNPVVAAAAGYTARRGVASVLRRSPYAALLGRFTAALIWGGGGVATLTAVGVPVAVTVPLALTVLTVVVAVLVLAYAGGLLRQVPVGSSLPTGT</sequence>